<sequence length="164" mass="16725">MKGLAVSTLIGALVLSTPSYALFGLFGSDDDEEKQPDMSALTTQIGEQLNTAQSTPLADLLSSELDVTATQAAGGAGALLSLAQTQLSDENSSELSSLIPGLNSFTGSTGLTSMITDMDSVKSTFEGLGIDPALVSQFAPIIIQYLTSEGASSGLLGSLTSLWG</sequence>
<dbReference type="EMBL" id="BJXK01000002">
    <property type="protein sequence ID" value="GEM78263.1"/>
    <property type="molecule type" value="Genomic_DNA"/>
</dbReference>
<name>A0A511QLS3_9VIBR</name>
<dbReference type="AlphaFoldDB" id="A0A511QLS3"/>
<comment type="caution">
    <text evidence="2">The sequence shown here is derived from an EMBL/GenBank/DDBJ whole genome shotgun (WGS) entry which is preliminary data.</text>
</comment>
<feature type="signal peptide" evidence="1">
    <location>
        <begin position="1"/>
        <end position="21"/>
    </location>
</feature>
<dbReference type="Proteomes" id="UP000321113">
    <property type="component" value="Unassembled WGS sequence"/>
</dbReference>
<evidence type="ECO:0000313" key="2">
    <source>
        <dbReference type="EMBL" id="GEM78263.1"/>
    </source>
</evidence>
<keyword evidence="1" id="KW-0732">Signal</keyword>
<dbReference type="OrthoDB" id="8546843at2"/>
<evidence type="ECO:0000313" key="3">
    <source>
        <dbReference type="Proteomes" id="UP000321113"/>
    </source>
</evidence>
<reference evidence="2 3" key="1">
    <citation type="submission" date="2019-07" db="EMBL/GenBank/DDBJ databases">
        <title>Whole genome shotgun sequence of Vibrio superstes NBRC 103154.</title>
        <authorList>
            <person name="Hosoyama A."/>
            <person name="Uohara A."/>
            <person name="Ohji S."/>
            <person name="Ichikawa N."/>
        </authorList>
    </citation>
    <scope>NUCLEOTIDE SEQUENCE [LARGE SCALE GENOMIC DNA]</scope>
    <source>
        <strain evidence="2 3">NBRC 103154</strain>
    </source>
</reference>
<dbReference type="InterPro" id="IPR021302">
    <property type="entry name" value="DUF2780_VcgC/VcgE"/>
</dbReference>
<dbReference type="Pfam" id="PF11075">
    <property type="entry name" value="DUF2780"/>
    <property type="match status" value="1"/>
</dbReference>
<accession>A0A511QLS3</accession>
<evidence type="ECO:0008006" key="4">
    <source>
        <dbReference type="Google" id="ProtNLM"/>
    </source>
</evidence>
<proteinExistence type="predicted"/>
<gene>
    <name evidence="2" type="ORF">VSU01S_05080</name>
</gene>
<protein>
    <recommendedName>
        <fullName evidence="4">DUF2780 domain-containing protein</fullName>
    </recommendedName>
</protein>
<keyword evidence="3" id="KW-1185">Reference proteome</keyword>
<evidence type="ECO:0000256" key="1">
    <source>
        <dbReference type="SAM" id="SignalP"/>
    </source>
</evidence>
<feature type="chain" id="PRO_5021963175" description="DUF2780 domain-containing protein" evidence="1">
    <location>
        <begin position="22"/>
        <end position="164"/>
    </location>
</feature>
<organism evidence="2 3">
    <name type="scientific">Vibrio superstes NBRC 103154</name>
    <dbReference type="NCBI Taxonomy" id="1219062"/>
    <lineage>
        <taxon>Bacteria</taxon>
        <taxon>Pseudomonadati</taxon>
        <taxon>Pseudomonadota</taxon>
        <taxon>Gammaproteobacteria</taxon>
        <taxon>Vibrionales</taxon>
        <taxon>Vibrionaceae</taxon>
        <taxon>Vibrio</taxon>
    </lineage>
</organism>
<dbReference type="RefSeq" id="WP_119009570.1">
    <property type="nucleotide sequence ID" value="NZ_BJXK01000002.1"/>
</dbReference>